<reference evidence="1" key="1">
    <citation type="submission" date="2019-07" db="EMBL/GenBank/DDBJ databases">
        <authorList>
            <person name="Dittberner H."/>
        </authorList>
    </citation>
    <scope>NUCLEOTIDE SEQUENCE [LARGE SCALE GENOMIC DNA]</scope>
</reference>
<dbReference type="AlphaFoldDB" id="A0A565C571"/>
<name>A0A565C571_9BRAS</name>
<evidence type="ECO:0000313" key="2">
    <source>
        <dbReference type="Proteomes" id="UP000489600"/>
    </source>
</evidence>
<sequence length="124" mass="14206">MHELIQDVAYEILSQEIKNGDGRRLCDTHYIQHLLQDEETKSNGEHSLVLEGIESILLYVSGLSFVINPVALKSMCNLRLLKIYSSDPIKYPGLGLQKGHFSLPCELQLLHWEKLPFDNLAKRF</sequence>
<accession>A0A565C571</accession>
<keyword evidence="2" id="KW-1185">Reference proteome</keyword>
<gene>
    <name evidence="1" type="ORF">ANE_LOCUS19193</name>
</gene>
<dbReference type="OrthoDB" id="1357022at2759"/>
<organism evidence="1 2">
    <name type="scientific">Arabis nemorensis</name>
    <dbReference type="NCBI Taxonomy" id="586526"/>
    <lineage>
        <taxon>Eukaryota</taxon>
        <taxon>Viridiplantae</taxon>
        <taxon>Streptophyta</taxon>
        <taxon>Embryophyta</taxon>
        <taxon>Tracheophyta</taxon>
        <taxon>Spermatophyta</taxon>
        <taxon>Magnoliopsida</taxon>
        <taxon>eudicotyledons</taxon>
        <taxon>Gunneridae</taxon>
        <taxon>Pentapetalae</taxon>
        <taxon>rosids</taxon>
        <taxon>malvids</taxon>
        <taxon>Brassicales</taxon>
        <taxon>Brassicaceae</taxon>
        <taxon>Arabideae</taxon>
        <taxon>Arabis</taxon>
    </lineage>
</organism>
<dbReference type="Proteomes" id="UP000489600">
    <property type="component" value="Unassembled WGS sequence"/>
</dbReference>
<dbReference type="EMBL" id="CABITT030000006">
    <property type="protein sequence ID" value="VVB08749.1"/>
    <property type="molecule type" value="Genomic_DNA"/>
</dbReference>
<comment type="caution">
    <text evidence="1">The sequence shown here is derived from an EMBL/GenBank/DDBJ whole genome shotgun (WGS) entry which is preliminary data.</text>
</comment>
<protein>
    <submittedName>
        <fullName evidence="1">Uncharacterized protein</fullName>
    </submittedName>
</protein>
<evidence type="ECO:0000313" key="1">
    <source>
        <dbReference type="EMBL" id="VVB08749.1"/>
    </source>
</evidence>
<proteinExistence type="predicted"/>